<dbReference type="Gene3D" id="1.10.3730.20">
    <property type="match status" value="1"/>
</dbReference>
<dbReference type="SUPFAM" id="SSF103481">
    <property type="entry name" value="Multidrug resistance efflux transporter EmrE"/>
    <property type="match status" value="1"/>
</dbReference>
<keyword evidence="2" id="KW-0813">Transport</keyword>
<comment type="subcellular location">
    <subcellularLocation>
        <location evidence="1 7">Cell membrane</location>
        <topology evidence="1 7">Multi-pass membrane protein</topology>
    </subcellularLocation>
</comment>
<evidence type="ECO:0000256" key="6">
    <source>
        <dbReference type="ARBA" id="ARBA00023136"/>
    </source>
</evidence>
<keyword evidence="3" id="KW-1003">Cell membrane</keyword>
<name>A0ABW4KJ56_9BACI</name>
<comment type="similarity">
    <text evidence="7">Belongs to the drug/metabolite transporter (DMT) superfamily. Small multidrug resistance (SMR) (TC 2.A.7.1) family.</text>
</comment>
<comment type="caution">
    <text evidence="9">The sequence shown here is derived from an EMBL/GenBank/DDBJ whole genome shotgun (WGS) entry which is preliminary data.</text>
</comment>
<organism evidence="9 10">
    <name type="scientific">Siminovitchia sediminis</name>
    <dbReference type="NCBI Taxonomy" id="1274353"/>
    <lineage>
        <taxon>Bacteria</taxon>
        <taxon>Bacillati</taxon>
        <taxon>Bacillota</taxon>
        <taxon>Bacilli</taxon>
        <taxon>Bacillales</taxon>
        <taxon>Bacillaceae</taxon>
        <taxon>Siminovitchia</taxon>
    </lineage>
</organism>
<dbReference type="PANTHER" id="PTHR30561">
    <property type="entry name" value="SMR FAMILY PROTON-DEPENDENT DRUG EFFLUX TRANSPORTER SUGE"/>
    <property type="match status" value="1"/>
</dbReference>
<keyword evidence="4 7" id="KW-0812">Transmembrane</keyword>
<evidence type="ECO:0000256" key="5">
    <source>
        <dbReference type="ARBA" id="ARBA00022989"/>
    </source>
</evidence>
<feature type="transmembrane region" description="Helical" evidence="8">
    <location>
        <begin position="26"/>
        <end position="46"/>
    </location>
</feature>
<evidence type="ECO:0000256" key="7">
    <source>
        <dbReference type="RuleBase" id="RU003942"/>
    </source>
</evidence>
<keyword evidence="6 8" id="KW-0472">Membrane</keyword>
<evidence type="ECO:0000256" key="1">
    <source>
        <dbReference type="ARBA" id="ARBA00004651"/>
    </source>
</evidence>
<accession>A0ABW4KJ56</accession>
<keyword evidence="5 8" id="KW-1133">Transmembrane helix</keyword>
<evidence type="ECO:0000313" key="10">
    <source>
        <dbReference type="Proteomes" id="UP001597301"/>
    </source>
</evidence>
<sequence length="105" mass="11083">MAWFALILAGCFECAAVAGITKVNQKITVASLTLLIGGFTLSFLLLSLAMRDISMGTAYAVWTGIGTVGGTVIGILFYGESKSKLRVFFIGLIIVSAIGLRLVSY</sequence>
<feature type="transmembrane region" description="Helical" evidence="8">
    <location>
        <begin position="58"/>
        <end position="79"/>
    </location>
</feature>
<dbReference type="Pfam" id="PF00893">
    <property type="entry name" value="Multi_Drug_Res"/>
    <property type="match status" value="1"/>
</dbReference>
<dbReference type="InterPro" id="IPR000390">
    <property type="entry name" value="Small_drug/metabolite_transptr"/>
</dbReference>
<evidence type="ECO:0000256" key="3">
    <source>
        <dbReference type="ARBA" id="ARBA00022475"/>
    </source>
</evidence>
<dbReference type="Proteomes" id="UP001597301">
    <property type="component" value="Unassembled WGS sequence"/>
</dbReference>
<gene>
    <name evidence="9" type="ORF">ACFSCZ_15095</name>
</gene>
<proteinExistence type="inferred from homology"/>
<dbReference type="PANTHER" id="PTHR30561:SF0">
    <property type="entry name" value="GUANIDINIUM EXPORTER"/>
    <property type="match status" value="1"/>
</dbReference>
<evidence type="ECO:0000313" key="9">
    <source>
        <dbReference type="EMBL" id="MFD1708050.1"/>
    </source>
</evidence>
<dbReference type="RefSeq" id="WP_380774941.1">
    <property type="nucleotide sequence ID" value="NZ_JBHUEO010000056.1"/>
</dbReference>
<reference evidence="10" key="1">
    <citation type="journal article" date="2019" name="Int. J. Syst. Evol. Microbiol.">
        <title>The Global Catalogue of Microorganisms (GCM) 10K type strain sequencing project: providing services to taxonomists for standard genome sequencing and annotation.</title>
        <authorList>
            <consortium name="The Broad Institute Genomics Platform"/>
            <consortium name="The Broad Institute Genome Sequencing Center for Infectious Disease"/>
            <person name="Wu L."/>
            <person name="Ma J."/>
        </authorList>
    </citation>
    <scope>NUCLEOTIDE SEQUENCE [LARGE SCALE GENOMIC DNA]</scope>
    <source>
        <strain evidence="10">CGMCC 1.12295</strain>
    </source>
</reference>
<evidence type="ECO:0000256" key="8">
    <source>
        <dbReference type="SAM" id="Phobius"/>
    </source>
</evidence>
<evidence type="ECO:0000256" key="2">
    <source>
        <dbReference type="ARBA" id="ARBA00022448"/>
    </source>
</evidence>
<dbReference type="EMBL" id="JBHUEO010000056">
    <property type="protein sequence ID" value="MFD1708050.1"/>
    <property type="molecule type" value="Genomic_DNA"/>
</dbReference>
<feature type="transmembrane region" description="Helical" evidence="8">
    <location>
        <begin position="85"/>
        <end position="103"/>
    </location>
</feature>
<keyword evidence="10" id="KW-1185">Reference proteome</keyword>
<evidence type="ECO:0000256" key="4">
    <source>
        <dbReference type="ARBA" id="ARBA00022692"/>
    </source>
</evidence>
<protein>
    <submittedName>
        <fullName evidence="9">DMT family transporter</fullName>
    </submittedName>
</protein>
<dbReference type="InterPro" id="IPR037185">
    <property type="entry name" value="EmrE-like"/>
</dbReference>
<dbReference type="InterPro" id="IPR045324">
    <property type="entry name" value="Small_multidrug_res"/>
</dbReference>